<evidence type="ECO:0000313" key="2">
    <source>
        <dbReference type="Proteomes" id="UP000475862"/>
    </source>
</evidence>
<evidence type="ECO:0000313" key="1">
    <source>
        <dbReference type="EMBL" id="KAE9527276.1"/>
    </source>
</evidence>
<protein>
    <submittedName>
        <fullName evidence="1">Uncharacterized protein</fullName>
    </submittedName>
</protein>
<dbReference type="EMBL" id="VYZN01000053">
    <property type="protein sequence ID" value="KAE9527276.1"/>
    <property type="molecule type" value="Genomic_DNA"/>
</dbReference>
<organism evidence="1 2">
    <name type="scientific">Aphis glycines</name>
    <name type="common">Soybean aphid</name>
    <dbReference type="NCBI Taxonomy" id="307491"/>
    <lineage>
        <taxon>Eukaryota</taxon>
        <taxon>Metazoa</taxon>
        <taxon>Ecdysozoa</taxon>
        <taxon>Arthropoda</taxon>
        <taxon>Hexapoda</taxon>
        <taxon>Insecta</taxon>
        <taxon>Pterygota</taxon>
        <taxon>Neoptera</taxon>
        <taxon>Paraneoptera</taxon>
        <taxon>Hemiptera</taxon>
        <taxon>Sternorrhyncha</taxon>
        <taxon>Aphidomorpha</taxon>
        <taxon>Aphidoidea</taxon>
        <taxon>Aphididae</taxon>
        <taxon>Aphidini</taxon>
        <taxon>Aphis</taxon>
        <taxon>Aphis</taxon>
    </lineage>
</organism>
<sequence length="529" mass="62236">MFLFFFYREMFKSSFLVIIVGVIIWSSQANDTKESECKEKLEQELREYVKLDGWQKLFTRHFKFIVNENGEVLSERKRLKFNTIIHNAIYGCNHERDDEVDDCPNIYHGSIRSCKHGKNIRSAMFRAARCNFVESSVKHIVLSDALLNAYPLNKFDKIKTNVDQPIREFGENVVNMLSILSHGETEGFGELMALNLYLNNIYDTVFIQKIPVEPVTSLVDIEVAKKHIKKVHTMILDKLYTVWDTWCSDKDIVTQYRLKYKNDEYIVILDEINENIEDTEEFIRSLNVSDNVVDLDFDPEKIALMGFVNHLISNTPMPNELLMDLKLKSFEATYEFNPYAMYTYHKSIFKTIYICFYWMTITHLKLGIQFIDEIENYKVTKYRTSFIINFIKYIRPLAIFDINRSQFAIKLSPDASQNLTDLLSFLLKYFDALTNSNLEDVILLSRLEIQKFVNLLSADMEAMLNMKTPPNYYFDAISYENVLKLMRSNYRVFSRFVLAISGFKEDRMNVNKLKKSFFFLSEAIEFDSD</sequence>
<dbReference type="AlphaFoldDB" id="A0A6G0T893"/>
<name>A0A6G0T893_APHGL</name>
<proteinExistence type="predicted"/>
<gene>
    <name evidence="1" type="ORF">AGLY_012974</name>
</gene>
<keyword evidence="2" id="KW-1185">Reference proteome</keyword>
<comment type="caution">
    <text evidence="1">The sequence shown here is derived from an EMBL/GenBank/DDBJ whole genome shotgun (WGS) entry which is preliminary data.</text>
</comment>
<dbReference type="OrthoDB" id="6600048at2759"/>
<reference evidence="1 2" key="1">
    <citation type="submission" date="2019-08" db="EMBL/GenBank/DDBJ databases">
        <title>The genome of the soybean aphid Biotype 1, its phylome, world population structure and adaptation to the North American continent.</title>
        <authorList>
            <person name="Giordano R."/>
            <person name="Donthu R.K."/>
            <person name="Hernandez A.G."/>
            <person name="Wright C.L."/>
            <person name="Zimin A.V."/>
        </authorList>
    </citation>
    <scope>NUCLEOTIDE SEQUENCE [LARGE SCALE GENOMIC DNA]</scope>
    <source>
        <tissue evidence="1">Whole aphids</tissue>
    </source>
</reference>
<accession>A0A6G0T893</accession>
<dbReference type="Proteomes" id="UP000475862">
    <property type="component" value="Unassembled WGS sequence"/>
</dbReference>